<organism evidence="1 2">
    <name type="scientific">Tetraparma gracilis</name>
    <dbReference type="NCBI Taxonomy" id="2962635"/>
    <lineage>
        <taxon>Eukaryota</taxon>
        <taxon>Sar</taxon>
        <taxon>Stramenopiles</taxon>
        <taxon>Ochrophyta</taxon>
        <taxon>Bolidophyceae</taxon>
        <taxon>Parmales</taxon>
        <taxon>Triparmaceae</taxon>
        <taxon>Tetraparma</taxon>
    </lineage>
</organism>
<accession>A0ABQ6MR47</accession>
<proteinExistence type="predicted"/>
<gene>
    <name evidence="1" type="ORF">TeGR_g7503</name>
</gene>
<comment type="caution">
    <text evidence="1">The sequence shown here is derived from an EMBL/GenBank/DDBJ whole genome shotgun (WGS) entry which is preliminary data.</text>
</comment>
<sequence>WWSWNEKQPEWLTESVLRKIPPDMIPDKKLANVIAKSKEGVGLMNSGKI</sequence>
<feature type="non-terminal residue" evidence="1">
    <location>
        <position position="49"/>
    </location>
</feature>
<protein>
    <submittedName>
        <fullName evidence="1">Uncharacterized protein</fullName>
    </submittedName>
</protein>
<evidence type="ECO:0000313" key="2">
    <source>
        <dbReference type="Proteomes" id="UP001165060"/>
    </source>
</evidence>
<reference evidence="1 2" key="1">
    <citation type="journal article" date="2023" name="Commun. Biol.">
        <title>Genome analysis of Parmales, the sister group of diatoms, reveals the evolutionary specialization of diatoms from phago-mixotrophs to photoautotrophs.</title>
        <authorList>
            <person name="Ban H."/>
            <person name="Sato S."/>
            <person name="Yoshikawa S."/>
            <person name="Yamada K."/>
            <person name="Nakamura Y."/>
            <person name="Ichinomiya M."/>
            <person name="Sato N."/>
            <person name="Blanc-Mathieu R."/>
            <person name="Endo H."/>
            <person name="Kuwata A."/>
            <person name="Ogata H."/>
        </authorList>
    </citation>
    <scope>NUCLEOTIDE SEQUENCE [LARGE SCALE GENOMIC DNA]</scope>
</reference>
<evidence type="ECO:0000313" key="1">
    <source>
        <dbReference type="EMBL" id="GMI30543.1"/>
    </source>
</evidence>
<dbReference type="EMBL" id="BRYB01005922">
    <property type="protein sequence ID" value="GMI30543.1"/>
    <property type="molecule type" value="Genomic_DNA"/>
</dbReference>
<feature type="non-terminal residue" evidence="1">
    <location>
        <position position="1"/>
    </location>
</feature>
<name>A0ABQ6MR47_9STRA</name>
<dbReference type="Proteomes" id="UP001165060">
    <property type="component" value="Unassembled WGS sequence"/>
</dbReference>
<keyword evidence="2" id="KW-1185">Reference proteome</keyword>